<comment type="caution">
    <text evidence="2">The sequence shown here is derived from an EMBL/GenBank/DDBJ whole genome shotgun (WGS) entry which is preliminary data.</text>
</comment>
<dbReference type="OrthoDB" id="1890211at2"/>
<proteinExistence type="predicted"/>
<dbReference type="RefSeq" id="WP_066619619.1">
    <property type="nucleotide sequence ID" value="NZ_FQXL01000009.1"/>
</dbReference>
<evidence type="ECO:0000313" key="2">
    <source>
        <dbReference type="EMBL" id="KZL94299.1"/>
    </source>
</evidence>
<feature type="coiled-coil region" evidence="1">
    <location>
        <begin position="46"/>
        <end position="95"/>
    </location>
</feature>
<sequence length="263" mass="30364">MGILKKVIKLGKLAVSSTKENVKSKYLEQNIKNIDKKLEKSQDGQDAHLKIKKENLENKLLKEKKEGNEKRELIKLELKKQVKVSREKRKQENKNLNVVKKLQKEFQEMPIATIANDLAEGISDIEKVKEQVRKNPEDIYSWLQLAETLRFYRKTFLIINGIKAPFDLIGSVLDVGTELIGGSIEDTLDKDKWTYDRAVMQAKKLGATEEQIEEFNKNYNRNILGATVKGTGHMVYKQGEKILKTSERILDFTVDKFIEDKNK</sequence>
<gene>
    <name evidence="2" type="ORF">CLMAG_13520</name>
</gene>
<organism evidence="2 3">
    <name type="scientific">Clostridium magnum DSM 2767</name>
    <dbReference type="NCBI Taxonomy" id="1121326"/>
    <lineage>
        <taxon>Bacteria</taxon>
        <taxon>Bacillati</taxon>
        <taxon>Bacillota</taxon>
        <taxon>Clostridia</taxon>
        <taxon>Eubacteriales</taxon>
        <taxon>Clostridiaceae</taxon>
        <taxon>Clostridium</taxon>
    </lineage>
</organism>
<reference evidence="2 3" key="1">
    <citation type="submission" date="2016-04" db="EMBL/GenBank/DDBJ databases">
        <title>Genome sequence of Clostridium magnum DSM 2767.</title>
        <authorList>
            <person name="Poehlein A."/>
            <person name="Uhlig R."/>
            <person name="Fischer R."/>
            <person name="Bahl H."/>
            <person name="Daniel R."/>
        </authorList>
    </citation>
    <scope>NUCLEOTIDE SEQUENCE [LARGE SCALE GENOMIC DNA]</scope>
    <source>
        <strain evidence="2 3">DSM 2767</strain>
    </source>
</reference>
<evidence type="ECO:0000256" key="1">
    <source>
        <dbReference type="SAM" id="Coils"/>
    </source>
</evidence>
<keyword evidence="3" id="KW-1185">Reference proteome</keyword>
<protein>
    <submittedName>
        <fullName evidence="2">Uncharacterized protein</fullName>
    </submittedName>
</protein>
<dbReference type="AlphaFoldDB" id="A0A161Y7D3"/>
<dbReference type="PATRIC" id="fig|1121326.3.peg.1320"/>
<dbReference type="STRING" id="1121326.CLMAG_13520"/>
<evidence type="ECO:0000313" key="3">
    <source>
        <dbReference type="Proteomes" id="UP000076603"/>
    </source>
</evidence>
<name>A0A161Y7D3_9CLOT</name>
<dbReference type="EMBL" id="LWAE01000001">
    <property type="protein sequence ID" value="KZL94299.1"/>
    <property type="molecule type" value="Genomic_DNA"/>
</dbReference>
<keyword evidence="1" id="KW-0175">Coiled coil</keyword>
<dbReference type="Proteomes" id="UP000076603">
    <property type="component" value="Unassembled WGS sequence"/>
</dbReference>
<accession>A0A161Y7D3</accession>